<feature type="transmembrane region" description="Helical" evidence="1">
    <location>
        <begin position="36"/>
        <end position="56"/>
    </location>
</feature>
<dbReference type="InParanoid" id="A0A1D2VPX8"/>
<sequence length="83" mass="9778">MTSHRSSLQNLTFPITNAKLVSNLISLKVKTESLKMLIKIPTNILIIFLQLTIFFFKEYQQKRTLYFNKINYGIKINIIKTKK</sequence>
<keyword evidence="1" id="KW-0812">Transmembrane</keyword>
<keyword evidence="1" id="KW-0472">Membrane</keyword>
<gene>
    <name evidence="2" type="ORF">ASCRUDRAFT_97930</name>
</gene>
<evidence type="ECO:0000313" key="3">
    <source>
        <dbReference type="Proteomes" id="UP000095038"/>
    </source>
</evidence>
<reference evidence="3" key="1">
    <citation type="submission" date="2016-05" db="EMBL/GenBank/DDBJ databases">
        <title>Comparative genomics of biotechnologically important yeasts.</title>
        <authorList>
            <consortium name="DOE Joint Genome Institute"/>
            <person name="Riley R."/>
            <person name="Haridas S."/>
            <person name="Wolfe K.H."/>
            <person name="Lopes M.R."/>
            <person name="Hittinger C.T."/>
            <person name="Goker M."/>
            <person name="Salamov A."/>
            <person name="Wisecaver J."/>
            <person name="Long T.M."/>
            <person name="Aerts A.L."/>
            <person name="Barry K."/>
            <person name="Choi C."/>
            <person name="Clum A."/>
            <person name="Coughlan A.Y."/>
            <person name="Deshpande S."/>
            <person name="Douglass A.P."/>
            <person name="Hanson S.J."/>
            <person name="Klenk H.-P."/>
            <person name="Labutti K."/>
            <person name="Lapidus A."/>
            <person name="Lindquist E."/>
            <person name="Lipzen A."/>
            <person name="Meier-Kolthoff J.P."/>
            <person name="Ohm R.A."/>
            <person name="Otillar R.P."/>
            <person name="Pangilinan J."/>
            <person name="Peng Y."/>
            <person name="Rokas A."/>
            <person name="Rosa C.A."/>
            <person name="Scheuner C."/>
            <person name="Sibirny A.A."/>
            <person name="Slot J.C."/>
            <person name="Stielow J.B."/>
            <person name="Sun H."/>
            <person name="Kurtzman C.P."/>
            <person name="Blackwell M."/>
            <person name="Grigoriev I.V."/>
            <person name="Jeffries T.W."/>
        </authorList>
    </citation>
    <scope>NUCLEOTIDE SEQUENCE [LARGE SCALE GENOMIC DNA]</scope>
    <source>
        <strain evidence="3">DSM 1968</strain>
    </source>
</reference>
<evidence type="ECO:0008006" key="4">
    <source>
        <dbReference type="Google" id="ProtNLM"/>
    </source>
</evidence>
<organism evidence="2 3">
    <name type="scientific">Ascoidea rubescens DSM 1968</name>
    <dbReference type="NCBI Taxonomy" id="1344418"/>
    <lineage>
        <taxon>Eukaryota</taxon>
        <taxon>Fungi</taxon>
        <taxon>Dikarya</taxon>
        <taxon>Ascomycota</taxon>
        <taxon>Saccharomycotina</taxon>
        <taxon>Saccharomycetes</taxon>
        <taxon>Ascoideaceae</taxon>
        <taxon>Ascoidea</taxon>
    </lineage>
</organism>
<dbReference type="Proteomes" id="UP000095038">
    <property type="component" value="Unassembled WGS sequence"/>
</dbReference>
<proteinExistence type="predicted"/>
<dbReference type="EMBL" id="KV454475">
    <property type="protein sequence ID" value="ODV63661.1"/>
    <property type="molecule type" value="Genomic_DNA"/>
</dbReference>
<evidence type="ECO:0000313" key="2">
    <source>
        <dbReference type="EMBL" id="ODV63661.1"/>
    </source>
</evidence>
<name>A0A1D2VPX8_9ASCO</name>
<evidence type="ECO:0000256" key="1">
    <source>
        <dbReference type="SAM" id="Phobius"/>
    </source>
</evidence>
<dbReference type="RefSeq" id="XP_020049968.1">
    <property type="nucleotide sequence ID" value="XM_020195250.1"/>
</dbReference>
<keyword evidence="1" id="KW-1133">Transmembrane helix</keyword>
<dbReference type="AlphaFoldDB" id="A0A1D2VPX8"/>
<keyword evidence="3" id="KW-1185">Reference proteome</keyword>
<accession>A0A1D2VPX8</accession>
<protein>
    <recommendedName>
        <fullName evidence="4">Transmembrane protein</fullName>
    </recommendedName>
</protein>
<dbReference type="GeneID" id="30968886"/>